<dbReference type="InterPro" id="IPR002035">
    <property type="entry name" value="VWF_A"/>
</dbReference>
<dbReference type="PANTHER" id="PTHR22588">
    <property type="entry name" value="VWFA DOMAIN-CONTAINING PROTEIN"/>
    <property type="match status" value="1"/>
</dbReference>
<dbReference type="SMART" id="SM00327">
    <property type="entry name" value="VWA"/>
    <property type="match status" value="1"/>
</dbReference>
<dbReference type="PROSITE" id="PS50234">
    <property type="entry name" value="VWFA"/>
    <property type="match status" value="1"/>
</dbReference>
<comment type="caution">
    <text evidence="3">The sequence shown here is derived from an EMBL/GenBank/DDBJ whole genome shotgun (WGS) entry which is preliminary data.</text>
</comment>
<accession>A0AA88XQG8</accession>
<dbReference type="AlphaFoldDB" id="A0AA88XQG8"/>
<dbReference type="Gene3D" id="3.40.50.410">
    <property type="entry name" value="von Willebrand factor, type A domain"/>
    <property type="match status" value="1"/>
</dbReference>
<reference evidence="3" key="1">
    <citation type="submission" date="2019-08" db="EMBL/GenBank/DDBJ databases">
        <title>The improved chromosome-level genome for the pearl oyster Pinctada fucata martensii using PacBio sequencing and Hi-C.</title>
        <authorList>
            <person name="Zheng Z."/>
        </authorList>
    </citation>
    <scope>NUCLEOTIDE SEQUENCE</scope>
    <source>
        <strain evidence="3">ZZ-2019</strain>
        <tissue evidence="3">Adductor muscle</tissue>
    </source>
</reference>
<dbReference type="SUPFAM" id="SSF53300">
    <property type="entry name" value="vWA-like"/>
    <property type="match status" value="1"/>
</dbReference>
<dbReference type="InterPro" id="IPR052229">
    <property type="entry name" value="Collagen-VI/PIF"/>
</dbReference>
<dbReference type="CDD" id="cd00198">
    <property type="entry name" value="vWFA"/>
    <property type="match status" value="1"/>
</dbReference>
<dbReference type="Pfam" id="PF00092">
    <property type="entry name" value="VWA"/>
    <property type="match status" value="1"/>
</dbReference>
<evidence type="ECO:0000256" key="1">
    <source>
        <dbReference type="SAM" id="Phobius"/>
    </source>
</evidence>
<name>A0AA88XQG8_PINIB</name>
<dbReference type="InterPro" id="IPR036465">
    <property type="entry name" value="vWFA_dom_sf"/>
</dbReference>
<feature type="transmembrane region" description="Helical" evidence="1">
    <location>
        <begin position="48"/>
        <end position="68"/>
    </location>
</feature>
<keyword evidence="1" id="KW-0812">Transmembrane</keyword>
<evidence type="ECO:0000313" key="3">
    <source>
        <dbReference type="EMBL" id="KAK3089849.1"/>
    </source>
</evidence>
<feature type="domain" description="VWFA" evidence="2">
    <location>
        <begin position="220"/>
        <end position="353"/>
    </location>
</feature>
<keyword evidence="1" id="KW-0472">Membrane</keyword>
<keyword evidence="1" id="KW-1133">Transmembrane helix</keyword>
<sequence>MGPVHTSLEKTGPRPPVLSEFQSDSSGDYNIIHELATAGRARTYARPLFISFYIFICVTGASAFYGLVCVWSSDSEEVVLHHTLHLPKCFSTVTTFQKCTLSSSIRSQIYSDRRLLGYGIEWFQPSGFCECLERCYNYDNCYSVNYHRILLSCTINAQKAEGSVTMETTEGWEYVEIPENFTDDALTSNGCSSCPVDHRCVALKNSGSVCVDTIPHMHSDVLFLLDVSGSVSDEEWSQQKDFSKSVALELQISLHGDNVALFGVNTYASEVFSLTSYYDVSSVLSAIDAAVDSGGNSNYERGLEDAYNYLIVSRRSGYKSFIIGVTDHPGAETDALTRVSQIGNSGINVVTLGHLLTETGLATDPDYFFATNFSSLVGLSNHVASIILNKCR</sequence>
<dbReference type="Proteomes" id="UP001186944">
    <property type="component" value="Unassembled WGS sequence"/>
</dbReference>
<dbReference type="PANTHER" id="PTHR22588:SF3">
    <property type="entry name" value="VWFA DOMAIN-CONTAINING PROTEIN"/>
    <property type="match status" value="1"/>
</dbReference>
<organism evidence="3 4">
    <name type="scientific">Pinctada imbricata</name>
    <name type="common">Atlantic pearl-oyster</name>
    <name type="synonym">Pinctada martensii</name>
    <dbReference type="NCBI Taxonomy" id="66713"/>
    <lineage>
        <taxon>Eukaryota</taxon>
        <taxon>Metazoa</taxon>
        <taxon>Spiralia</taxon>
        <taxon>Lophotrochozoa</taxon>
        <taxon>Mollusca</taxon>
        <taxon>Bivalvia</taxon>
        <taxon>Autobranchia</taxon>
        <taxon>Pteriomorphia</taxon>
        <taxon>Pterioida</taxon>
        <taxon>Pterioidea</taxon>
        <taxon>Pteriidae</taxon>
        <taxon>Pinctada</taxon>
    </lineage>
</organism>
<gene>
    <name evidence="3" type="ORF">FSP39_007054</name>
</gene>
<proteinExistence type="predicted"/>
<evidence type="ECO:0000259" key="2">
    <source>
        <dbReference type="PROSITE" id="PS50234"/>
    </source>
</evidence>
<dbReference type="EMBL" id="VSWD01000010">
    <property type="protein sequence ID" value="KAK3089849.1"/>
    <property type="molecule type" value="Genomic_DNA"/>
</dbReference>
<keyword evidence="4" id="KW-1185">Reference proteome</keyword>
<evidence type="ECO:0000313" key="4">
    <source>
        <dbReference type="Proteomes" id="UP001186944"/>
    </source>
</evidence>
<protein>
    <recommendedName>
        <fullName evidence="2">VWFA domain-containing protein</fullName>
    </recommendedName>
</protein>